<dbReference type="KEGG" id="soe:110774710"/>
<dbReference type="InterPro" id="IPR006852">
    <property type="entry name" value="TOD1_MUCI70"/>
</dbReference>
<dbReference type="OrthoDB" id="1905162at2759"/>
<feature type="domain" description="TOD1/MUCI70 glycosyltransferase-like" evidence="2">
    <location>
        <begin position="159"/>
        <end position="478"/>
    </location>
</feature>
<reference evidence="3" key="1">
    <citation type="journal article" date="2021" name="Nat. Commun.">
        <title>Genomic analyses provide insights into spinach domestication and the genetic basis of agronomic traits.</title>
        <authorList>
            <person name="Cai X."/>
            <person name="Sun X."/>
            <person name="Xu C."/>
            <person name="Sun H."/>
            <person name="Wang X."/>
            <person name="Ge C."/>
            <person name="Zhang Z."/>
            <person name="Wang Q."/>
            <person name="Fei Z."/>
            <person name="Jiao C."/>
            <person name="Wang Q."/>
        </authorList>
    </citation>
    <scope>NUCLEOTIDE SEQUENCE [LARGE SCALE GENOMIC DNA]</scope>
    <source>
        <strain evidence="3">cv. Varoflay</strain>
    </source>
</reference>
<keyword evidence="1" id="KW-1133">Transmembrane helix</keyword>
<accession>A0A9R0JH22</accession>
<sequence>MASIHQRGDVIVSVGSKSNERGDAGPIRVSRRARRFGSITRQRLSIWLLLIGAVFFMYMTFFSVKVHFHGEKEDGMSSFFSIPKGGPQSYNITQYNRSTKGKVDHGMLSFFGVPKRGVDSNVSQRRRSPKHYPCDIDLEKSIEYILEPKDYLNFTRFELDYVEKEEESLTTSPYELKFAGHQTLEARERSFHAINQSLHCGFVKGPNGMGSTGFDLDEKDQKFMKSCIVVVSSCIFGSSDFLRRPTSKLISEYSKTHVCFVMFLDEETLQKLFSEGNVPDDRGFMGLWRIVVVKNLPFEDMRRTGKVPKLLAHRLFPSSRYSIWLDSKMRLNTDPLLILEYFLWRTKSEYSISKHYDRQCVWDEVLQNKRLNKYDPTAIDEQFKFYQSDGLTKFNASNPHTPLPSYVPEGSLIIRAHTPMSNLFSCLWFNEVDRFTSRDQLSFAYTYLKLKRTNPDRPFFLNMFKDCERRALVKLFRHREGPSPPTPP</sequence>
<evidence type="ECO:0000313" key="5">
    <source>
        <dbReference type="RefSeq" id="XP_021834969.1"/>
    </source>
</evidence>
<feature type="transmembrane region" description="Helical" evidence="1">
    <location>
        <begin position="44"/>
        <end position="64"/>
    </location>
</feature>
<dbReference type="Proteomes" id="UP000813463">
    <property type="component" value="Chromosome 6"/>
</dbReference>
<proteinExistence type="predicted"/>
<keyword evidence="3" id="KW-1185">Reference proteome</keyword>
<dbReference type="RefSeq" id="XP_021834968.1">
    <property type="nucleotide sequence ID" value="XM_021979276.1"/>
</dbReference>
<protein>
    <submittedName>
        <fullName evidence="4 5">Uncharacterized protein LOC110774710 isoform X1</fullName>
    </submittedName>
</protein>
<evidence type="ECO:0000256" key="1">
    <source>
        <dbReference type="SAM" id="Phobius"/>
    </source>
</evidence>
<dbReference type="RefSeq" id="XP_021834969.1">
    <property type="nucleotide sequence ID" value="XM_021979277.1"/>
</dbReference>
<evidence type="ECO:0000259" key="2">
    <source>
        <dbReference type="Pfam" id="PF04765"/>
    </source>
</evidence>
<name>A0A9R0JH22_SPIOL</name>
<dbReference type="PANTHER" id="PTHR12956:SF27">
    <property type="entry name" value="TRANSMEMBRANE PROTEIN"/>
    <property type="match status" value="1"/>
</dbReference>
<organism evidence="3 4">
    <name type="scientific">Spinacia oleracea</name>
    <name type="common">Spinach</name>
    <dbReference type="NCBI Taxonomy" id="3562"/>
    <lineage>
        <taxon>Eukaryota</taxon>
        <taxon>Viridiplantae</taxon>
        <taxon>Streptophyta</taxon>
        <taxon>Embryophyta</taxon>
        <taxon>Tracheophyta</taxon>
        <taxon>Spermatophyta</taxon>
        <taxon>Magnoliopsida</taxon>
        <taxon>eudicotyledons</taxon>
        <taxon>Gunneridae</taxon>
        <taxon>Pentapetalae</taxon>
        <taxon>Caryophyllales</taxon>
        <taxon>Chenopodiaceae</taxon>
        <taxon>Chenopodioideae</taxon>
        <taxon>Anserineae</taxon>
        <taxon>Spinacia</taxon>
    </lineage>
</organism>
<dbReference type="AlphaFoldDB" id="A0A9R0JH22"/>
<dbReference type="InterPro" id="IPR048354">
    <property type="entry name" value="TOD1_MUCI70_glycTrfase_dom"/>
</dbReference>
<reference evidence="4 5" key="2">
    <citation type="submission" date="2025-04" db="UniProtKB">
        <authorList>
            <consortium name="RefSeq"/>
        </authorList>
    </citation>
    <scope>IDENTIFICATION</scope>
</reference>
<evidence type="ECO:0000313" key="4">
    <source>
        <dbReference type="RefSeq" id="XP_021834968.1"/>
    </source>
</evidence>
<dbReference type="PANTHER" id="PTHR12956">
    <property type="entry name" value="ALKALINE CERAMIDASE-RELATED"/>
    <property type="match status" value="1"/>
</dbReference>
<gene>
    <name evidence="4 5" type="primary">LOC110774710</name>
</gene>
<keyword evidence="1" id="KW-0812">Transmembrane</keyword>
<dbReference type="GeneID" id="110774710"/>
<dbReference type="Pfam" id="PF04765">
    <property type="entry name" value="TOD1_MUCI70"/>
    <property type="match status" value="1"/>
</dbReference>
<evidence type="ECO:0000313" key="3">
    <source>
        <dbReference type="Proteomes" id="UP000813463"/>
    </source>
</evidence>
<keyword evidence="1" id="KW-0472">Membrane</keyword>